<gene>
    <name evidence="1" type="ORF">C1645_812694</name>
</gene>
<evidence type="ECO:0000313" key="2">
    <source>
        <dbReference type="Proteomes" id="UP000265703"/>
    </source>
</evidence>
<dbReference type="Proteomes" id="UP000265703">
    <property type="component" value="Unassembled WGS sequence"/>
</dbReference>
<dbReference type="OrthoDB" id="2418851at2759"/>
<sequence>MSNFEVITISSESEIQYSLGKPSGGHAATFCSFLGVKCKDERKICQGVKLCNIATSELINATHTVVDSEVDLSSSRNPSYFTLSTLHQIRLNTQEEYLAAINTKCYLLKELLANEGQVNDNVEDDENCFTIIPNVSRRQEYPIPHVKDTLLPLVKTGCNVIFHKYEPLDLETCIK</sequence>
<evidence type="ECO:0000313" key="1">
    <source>
        <dbReference type="EMBL" id="RIA98440.1"/>
    </source>
</evidence>
<keyword evidence="2" id="KW-1185">Reference proteome</keyword>
<dbReference type="AlphaFoldDB" id="A0A397TJP4"/>
<protein>
    <submittedName>
        <fullName evidence="1">Uncharacterized protein</fullName>
    </submittedName>
</protein>
<proteinExistence type="predicted"/>
<dbReference type="EMBL" id="QKYT01000015">
    <property type="protein sequence ID" value="RIA98440.1"/>
    <property type="molecule type" value="Genomic_DNA"/>
</dbReference>
<organism evidence="1 2">
    <name type="scientific">Glomus cerebriforme</name>
    <dbReference type="NCBI Taxonomy" id="658196"/>
    <lineage>
        <taxon>Eukaryota</taxon>
        <taxon>Fungi</taxon>
        <taxon>Fungi incertae sedis</taxon>
        <taxon>Mucoromycota</taxon>
        <taxon>Glomeromycotina</taxon>
        <taxon>Glomeromycetes</taxon>
        <taxon>Glomerales</taxon>
        <taxon>Glomeraceae</taxon>
        <taxon>Glomus</taxon>
    </lineage>
</organism>
<reference evidence="1 2" key="1">
    <citation type="submission" date="2018-06" db="EMBL/GenBank/DDBJ databases">
        <title>Comparative genomics reveals the genomic features of Rhizophagus irregularis, R. cerebriforme, R. diaphanum and Gigaspora rosea, and their symbiotic lifestyle signature.</title>
        <authorList>
            <person name="Morin E."/>
            <person name="San Clemente H."/>
            <person name="Chen E.C.H."/>
            <person name="De La Providencia I."/>
            <person name="Hainaut M."/>
            <person name="Kuo A."/>
            <person name="Kohler A."/>
            <person name="Murat C."/>
            <person name="Tang N."/>
            <person name="Roy S."/>
            <person name="Loubradou J."/>
            <person name="Henrissat B."/>
            <person name="Grigoriev I.V."/>
            <person name="Corradi N."/>
            <person name="Roux C."/>
            <person name="Martin F.M."/>
        </authorList>
    </citation>
    <scope>NUCLEOTIDE SEQUENCE [LARGE SCALE GENOMIC DNA]</scope>
    <source>
        <strain evidence="1 2">DAOM 227022</strain>
    </source>
</reference>
<comment type="caution">
    <text evidence="1">The sequence shown here is derived from an EMBL/GenBank/DDBJ whole genome shotgun (WGS) entry which is preliminary data.</text>
</comment>
<accession>A0A397TJP4</accession>
<name>A0A397TJP4_9GLOM</name>